<dbReference type="EMBL" id="AGNL01036429">
    <property type="protein sequence ID" value="EJK54067.1"/>
    <property type="molecule type" value="Genomic_DNA"/>
</dbReference>
<evidence type="ECO:0000313" key="2">
    <source>
        <dbReference type="Proteomes" id="UP000266841"/>
    </source>
</evidence>
<comment type="caution">
    <text evidence="1">The sequence shown here is derived from an EMBL/GenBank/DDBJ whole genome shotgun (WGS) entry which is preliminary data.</text>
</comment>
<sequence>MSPILRDVALNKRFNIQRRLAWSLCKDDTHNRREAKTFLAGQVGWPPVRVRISRSDNASAGVNSSISLLSMLPTPFDGGSWLRSNSPRSRGAMV</sequence>
<dbReference type="AlphaFoldDB" id="K0S588"/>
<dbReference type="Proteomes" id="UP000266841">
    <property type="component" value="Unassembled WGS sequence"/>
</dbReference>
<keyword evidence="2" id="KW-1185">Reference proteome</keyword>
<name>K0S588_THAOC</name>
<accession>K0S588</accession>
<evidence type="ECO:0000313" key="1">
    <source>
        <dbReference type="EMBL" id="EJK54067.1"/>
    </source>
</evidence>
<organism evidence="1 2">
    <name type="scientific">Thalassiosira oceanica</name>
    <name type="common">Marine diatom</name>
    <dbReference type="NCBI Taxonomy" id="159749"/>
    <lineage>
        <taxon>Eukaryota</taxon>
        <taxon>Sar</taxon>
        <taxon>Stramenopiles</taxon>
        <taxon>Ochrophyta</taxon>
        <taxon>Bacillariophyta</taxon>
        <taxon>Coscinodiscophyceae</taxon>
        <taxon>Thalassiosirophycidae</taxon>
        <taxon>Thalassiosirales</taxon>
        <taxon>Thalassiosiraceae</taxon>
        <taxon>Thalassiosira</taxon>
    </lineage>
</organism>
<proteinExistence type="predicted"/>
<protein>
    <submittedName>
        <fullName evidence="1">Uncharacterized protein</fullName>
    </submittedName>
</protein>
<reference evidence="1 2" key="1">
    <citation type="journal article" date="2012" name="Genome Biol.">
        <title>Genome and low-iron response of an oceanic diatom adapted to chronic iron limitation.</title>
        <authorList>
            <person name="Lommer M."/>
            <person name="Specht M."/>
            <person name="Roy A.S."/>
            <person name="Kraemer L."/>
            <person name="Andreson R."/>
            <person name="Gutowska M.A."/>
            <person name="Wolf J."/>
            <person name="Bergner S.V."/>
            <person name="Schilhabel M.B."/>
            <person name="Klostermeier U.C."/>
            <person name="Beiko R.G."/>
            <person name="Rosenstiel P."/>
            <person name="Hippler M."/>
            <person name="Laroche J."/>
        </authorList>
    </citation>
    <scope>NUCLEOTIDE SEQUENCE [LARGE SCALE GENOMIC DNA]</scope>
    <source>
        <strain evidence="1 2">CCMP1005</strain>
    </source>
</reference>
<gene>
    <name evidence="1" type="ORF">THAOC_26380</name>
</gene>